<dbReference type="Gene3D" id="1.50.10.10">
    <property type="match status" value="1"/>
</dbReference>
<dbReference type="InterPro" id="IPR008979">
    <property type="entry name" value="Galactose-bd-like_sf"/>
</dbReference>
<dbReference type="InterPro" id="IPR012341">
    <property type="entry name" value="6hp_glycosidase-like_sf"/>
</dbReference>
<dbReference type="Gene3D" id="2.60.120.260">
    <property type="entry name" value="Galactose-binding domain-like"/>
    <property type="match status" value="1"/>
</dbReference>
<organism evidence="1 2">
    <name type="scientific">Roseateles agri</name>
    <dbReference type="NCBI Taxonomy" id="3098619"/>
    <lineage>
        <taxon>Bacteria</taxon>
        <taxon>Pseudomonadati</taxon>
        <taxon>Pseudomonadota</taxon>
        <taxon>Betaproteobacteria</taxon>
        <taxon>Burkholderiales</taxon>
        <taxon>Sphaerotilaceae</taxon>
        <taxon>Roseateles</taxon>
    </lineage>
</organism>
<evidence type="ECO:0000313" key="1">
    <source>
        <dbReference type="EMBL" id="MDY0746267.1"/>
    </source>
</evidence>
<keyword evidence="2" id="KW-1185">Reference proteome</keyword>
<dbReference type="RefSeq" id="WP_320424169.1">
    <property type="nucleotide sequence ID" value="NZ_JAXCLA010000005.1"/>
</dbReference>
<proteinExistence type="predicted"/>
<dbReference type="SUPFAM" id="SSF48208">
    <property type="entry name" value="Six-hairpin glycosidases"/>
    <property type="match status" value="1"/>
</dbReference>
<dbReference type="Proteomes" id="UP001285263">
    <property type="component" value="Unassembled WGS sequence"/>
</dbReference>
<name>A0ABU5DJ06_9BURK</name>
<evidence type="ECO:0000313" key="2">
    <source>
        <dbReference type="Proteomes" id="UP001285263"/>
    </source>
</evidence>
<accession>A0ABU5DJ06</accession>
<dbReference type="EMBL" id="JAXCLA010000005">
    <property type="protein sequence ID" value="MDY0746267.1"/>
    <property type="molecule type" value="Genomic_DNA"/>
</dbReference>
<reference evidence="1 2" key="1">
    <citation type="submission" date="2023-11" db="EMBL/GenBank/DDBJ databases">
        <title>Paucibacter sp. nov., isolated from fresh soil in Korea.</title>
        <authorList>
            <person name="Le N.T.T."/>
        </authorList>
    </citation>
    <scope>NUCLEOTIDE SEQUENCE [LARGE SCALE GENOMIC DNA]</scope>
    <source>
        <strain evidence="1 2">R3-3</strain>
    </source>
</reference>
<sequence>MVLMTMLLAGAAVNVDLHQPWQAAASDQVESRVEAKADGRQCLHYDFKGVSGYAVMRRSLPLDWPEDFELAATLQGQGDANALQLKFADASGDNVWWLNKPGFAPPAQPRTLRAQRRSMDFAWGPAEDHTLRHTQTVELVVASTGPGAQAGRGVVCLGALSLVPRAPLTQPPQRPVLQQQGAQLLVDLGRERDFSGLLLRWAQAPAKFSISTSIDKRRWTPLGAETASHGLDALFLPDAHARWLRITGEPGMSLAELRLPSPEPGADADWPDRNAMLADLARRLPQGTLPRAFSGQQNYWTLVGVDGGAEHSALLSEDGALELGRGGPSLEPQIRMTDDKGNSRWLDWSRAGIGQSLASGELPLPSVHLVWPGLQLDVTAAADGSSTAPRLLARYTLRNTGKTALALDMQWLLRPWQVNPPQQFLNTPGGFSPIRQLAWNGQDLTLNGQPAIRPMFKPDAVRALAGSVDREALQAAAPLTTDLRDADGLVSAALARSLQLAPGESRVLDFAMALAPRTKLDGAAGFDAIEQAWQQRLGSLKLTLPPGNEALARTIKTTWSQMLLSREGAALRPGTRAYGRSWIRDGAMMAEALLRVGETAAARDFIDGFEPQIFASGKVPCCIDRFGADPVAENDSHGQYLFAVAEVWRYTHDKAWLARHWPRVQKVVAYMDKLRASTLGPDTPPQARGLMPPSISHEGYSDKAAYSFWDDFWALRGYKDAVQIAEALGQDAGPFERSRDAFAGSLAAAVRNTAAVFKLDTLSGAADRGDFDPTSSTMALDPAQAADLLPPKLLANTFVRYTESALARADGTRPQRDYTPYELRTIGALVRLGQADDAQALLQFFFKDQRPAAWHQWAEVVMREPREPKFLGDMPHAWVASDFLRSALDLFAYERESDGALVLGAGISAPMRLAGDVGIAGLRTHGGRLDWTLLRTQTGWRLAIEQRPAGTPLRLAWPDGELPRARLNGQTMKWEGRELPIPAEARSIEFD</sequence>
<comment type="caution">
    <text evidence="1">The sequence shown here is derived from an EMBL/GenBank/DDBJ whole genome shotgun (WGS) entry which is preliminary data.</text>
</comment>
<dbReference type="InterPro" id="IPR008928">
    <property type="entry name" value="6-hairpin_glycosidase_sf"/>
</dbReference>
<dbReference type="SUPFAM" id="SSF49785">
    <property type="entry name" value="Galactose-binding domain-like"/>
    <property type="match status" value="1"/>
</dbReference>
<gene>
    <name evidence="1" type="ORF">SNE35_17270</name>
</gene>
<protein>
    <submittedName>
        <fullName evidence="1">Discoidin domain-containing protein</fullName>
    </submittedName>
</protein>